<dbReference type="NCBIfam" id="NF040728">
    <property type="entry name" value="MerB_rel_SaoL"/>
    <property type="match status" value="1"/>
</dbReference>
<dbReference type="Pfam" id="PF03243">
    <property type="entry name" value="MerB"/>
    <property type="match status" value="1"/>
</dbReference>
<dbReference type="EMBL" id="SMMX01000006">
    <property type="protein sequence ID" value="TDA21815.1"/>
    <property type="molecule type" value="Genomic_DNA"/>
</dbReference>
<dbReference type="AlphaFoldDB" id="A0A4R4FE53"/>
<dbReference type="SUPFAM" id="SSF160387">
    <property type="entry name" value="NosL/MerB-like"/>
    <property type="match status" value="1"/>
</dbReference>
<name>A0A4R4FE53_9FIRM</name>
<comment type="caution">
    <text evidence="1">The sequence shown here is derived from an EMBL/GenBank/DDBJ whole genome shotgun (WGS) entry which is preliminary data.</text>
</comment>
<evidence type="ECO:0000313" key="2">
    <source>
        <dbReference type="Proteomes" id="UP000295710"/>
    </source>
</evidence>
<reference evidence="1 2" key="1">
    <citation type="journal article" date="2016" name="Nat. Microbiol.">
        <title>The Mouse Intestinal Bacterial Collection (miBC) provides host-specific insight into cultured diversity and functional potential of the gut microbiota.</title>
        <authorList>
            <person name="Lagkouvardos I."/>
            <person name="Pukall R."/>
            <person name="Abt B."/>
            <person name="Foesel B.U."/>
            <person name="Meier-Kolthoff J.P."/>
            <person name="Kumar N."/>
            <person name="Bresciani A."/>
            <person name="Martinez I."/>
            <person name="Just S."/>
            <person name="Ziegler C."/>
            <person name="Brugiroux S."/>
            <person name="Garzetti D."/>
            <person name="Wenning M."/>
            <person name="Bui T.P."/>
            <person name="Wang J."/>
            <person name="Hugenholtz F."/>
            <person name="Plugge C.M."/>
            <person name="Peterson D.A."/>
            <person name="Hornef M.W."/>
            <person name="Baines J.F."/>
            <person name="Smidt H."/>
            <person name="Walter J."/>
            <person name="Kristiansen K."/>
            <person name="Nielsen H.B."/>
            <person name="Haller D."/>
            <person name="Overmann J."/>
            <person name="Stecher B."/>
            <person name="Clavel T."/>
        </authorList>
    </citation>
    <scope>NUCLEOTIDE SEQUENCE [LARGE SCALE GENOMIC DNA]</scope>
    <source>
        <strain evidence="1 2">DSM 28560</strain>
    </source>
</reference>
<evidence type="ECO:0008006" key="3">
    <source>
        <dbReference type="Google" id="ProtNLM"/>
    </source>
</evidence>
<keyword evidence="2" id="KW-1185">Reference proteome</keyword>
<dbReference type="Gene3D" id="3.30.450.410">
    <property type="match status" value="1"/>
</dbReference>
<evidence type="ECO:0000313" key="1">
    <source>
        <dbReference type="EMBL" id="TDA21815.1"/>
    </source>
</evidence>
<dbReference type="InterPro" id="IPR053717">
    <property type="entry name" value="MerB_lyase_sf"/>
</dbReference>
<dbReference type="InterPro" id="IPR004927">
    <property type="entry name" value="MerB"/>
</dbReference>
<accession>A0A4R4FE53</accession>
<dbReference type="GO" id="GO:0018836">
    <property type="term" value="F:alkylmercury lyase activity"/>
    <property type="evidence" value="ECO:0007669"/>
    <property type="project" value="InterPro"/>
</dbReference>
<dbReference type="Proteomes" id="UP000295710">
    <property type="component" value="Unassembled WGS sequence"/>
</dbReference>
<organism evidence="1 2">
    <name type="scientific">Extibacter muris</name>
    <dbReference type="NCBI Taxonomy" id="1796622"/>
    <lineage>
        <taxon>Bacteria</taxon>
        <taxon>Bacillati</taxon>
        <taxon>Bacillota</taxon>
        <taxon>Clostridia</taxon>
        <taxon>Lachnospirales</taxon>
        <taxon>Lachnospiraceae</taxon>
        <taxon>Extibacter</taxon>
    </lineage>
</organism>
<proteinExistence type="predicted"/>
<protein>
    <recommendedName>
        <fullName evidence="3">Alkylmercury lyase</fullName>
    </recommendedName>
</protein>
<gene>
    <name evidence="1" type="ORF">E1963_08605</name>
</gene>
<sequence>MVEQNIHRKFTERQNELRLYIIGFILDSHRPFRLDDDMGQALESLKMTREEYGDITSCLLEKDGMVIDEERNVNFIYPVSALETSHEVTLADGRRFTAMCAIDAIGAAFTFHQDTEVHSVCASCGSPVYVKVRDGMVAEYAPETLHALTFPLGELTNWAGSC</sequence>